<sequence length="153" mass="16729">MSNQQPRRVLGLKPGYESRARALAVEQREFHRKQSERPAACGDARPAHANGKRPQGKPVDPAQLWSMPFETRALLIIEDPKAGDKTGRMYHCQHVRGDGAALGRLLVRLPFGAPTLQKGTSIEAAGTVATRANGRFAPLVSMIATRWTARPAK</sequence>
<gene>
    <name evidence="2" type="ORF">LMG29739_01659</name>
</gene>
<dbReference type="Proteomes" id="UP000494329">
    <property type="component" value="Unassembled WGS sequence"/>
</dbReference>
<dbReference type="RefSeq" id="WP_175110393.1">
    <property type="nucleotide sequence ID" value="NZ_CADIKF010000009.1"/>
</dbReference>
<proteinExistence type="predicted"/>
<evidence type="ECO:0000313" key="3">
    <source>
        <dbReference type="Proteomes" id="UP000494329"/>
    </source>
</evidence>
<protein>
    <submittedName>
        <fullName evidence="2">Uncharacterized protein</fullName>
    </submittedName>
</protein>
<dbReference type="AlphaFoldDB" id="A0A6J5DIK2"/>
<feature type="region of interest" description="Disordered" evidence="1">
    <location>
        <begin position="26"/>
        <end position="64"/>
    </location>
</feature>
<name>A0A6J5DIK2_9BURK</name>
<keyword evidence="3" id="KW-1185">Reference proteome</keyword>
<organism evidence="2 3">
    <name type="scientific">Paraburkholderia solisilvae</name>
    <dbReference type="NCBI Taxonomy" id="624376"/>
    <lineage>
        <taxon>Bacteria</taxon>
        <taxon>Pseudomonadati</taxon>
        <taxon>Pseudomonadota</taxon>
        <taxon>Betaproteobacteria</taxon>
        <taxon>Burkholderiales</taxon>
        <taxon>Burkholderiaceae</taxon>
        <taxon>Paraburkholderia</taxon>
    </lineage>
</organism>
<accession>A0A6J5DIK2</accession>
<feature type="compositionally biased region" description="Basic and acidic residues" evidence="1">
    <location>
        <begin position="26"/>
        <end position="36"/>
    </location>
</feature>
<dbReference type="EMBL" id="CADIKF010000009">
    <property type="protein sequence ID" value="CAB3753071.1"/>
    <property type="molecule type" value="Genomic_DNA"/>
</dbReference>
<evidence type="ECO:0000313" key="2">
    <source>
        <dbReference type="EMBL" id="CAB3753071.1"/>
    </source>
</evidence>
<reference evidence="2 3" key="1">
    <citation type="submission" date="2020-04" db="EMBL/GenBank/DDBJ databases">
        <authorList>
            <person name="De Canck E."/>
        </authorList>
    </citation>
    <scope>NUCLEOTIDE SEQUENCE [LARGE SCALE GENOMIC DNA]</scope>
    <source>
        <strain evidence="2 3">LMG 29739</strain>
    </source>
</reference>
<evidence type="ECO:0000256" key="1">
    <source>
        <dbReference type="SAM" id="MobiDB-lite"/>
    </source>
</evidence>